<sequence length="62" mass="6830">MQRVKLLIDFDVWLSTDDIEGVTNALADRANDAIAADHRVQIVHVKVVTSQPANLSEKGRST</sequence>
<dbReference type="RefSeq" id="WP_394849814.1">
    <property type="nucleotide sequence ID" value="NZ_CP089982.1"/>
</dbReference>
<evidence type="ECO:0008006" key="3">
    <source>
        <dbReference type="Google" id="ProtNLM"/>
    </source>
</evidence>
<reference evidence="1 2" key="1">
    <citation type="submission" date="2021-12" db="EMBL/GenBank/DDBJ databases">
        <title>Discovery of the Pendulisporaceae a myxobacterial family with distinct sporulation behavior and unique specialized metabolism.</title>
        <authorList>
            <person name="Garcia R."/>
            <person name="Popoff A."/>
            <person name="Bader C.D."/>
            <person name="Loehr J."/>
            <person name="Walesch S."/>
            <person name="Walt C."/>
            <person name="Boldt J."/>
            <person name="Bunk B."/>
            <person name="Haeckl F.J.F.P.J."/>
            <person name="Gunesch A.P."/>
            <person name="Birkelbach J."/>
            <person name="Nuebel U."/>
            <person name="Pietschmann T."/>
            <person name="Bach T."/>
            <person name="Mueller R."/>
        </authorList>
    </citation>
    <scope>NUCLEOTIDE SEQUENCE [LARGE SCALE GENOMIC DNA]</scope>
    <source>
        <strain evidence="1 2">MSr12523</strain>
    </source>
</reference>
<protein>
    <recommendedName>
        <fullName evidence="3">UspA domain-containing protein</fullName>
    </recommendedName>
</protein>
<gene>
    <name evidence="1" type="ORF">LZC95_20445</name>
</gene>
<accession>A0ABZ2KKJ1</accession>
<dbReference type="Proteomes" id="UP001379533">
    <property type="component" value="Chromosome"/>
</dbReference>
<keyword evidence="2" id="KW-1185">Reference proteome</keyword>
<name>A0ABZ2KKJ1_9BACT</name>
<proteinExistence type="predicted"/>
<evidence type="ECO:0000313" key="2">
    <source>
        <dbReference type="Proteomes" id="UP001379533"/>
    </source>
</evidence>
<evidence type="ECO:0000313" key="1">
    <source>
        <dbReference type="EMBL" id="WXA99180.1"/>
    </source>
</evidence>
<dbReference type="EMBL" id="CP089982">
    <property type="protein sequence ID" value="WXA99180.1"/>
    <property type="molecule type" value="Genomic_DNA"/>
</dbReference>
<organism evidence="1 2">
    <name type="scientific">Pendulispora brunnea</name>
    <dbReference type="NCBI Taxonomy" id="2905690"/>
    <lineage>
        <taxon>Bacteria</taxon>
        <taxon>Pseudomonadati</taxon>
        <taxon>Myxococcota</taxon>
        <taxon>Myxococcia</taxon>
        <taxon>Myxococcales</taxon>
        <taxon>Sorangiineae</taxon>
        <taxon>Pendulisporaceae</taxon>
        <taxon>Pendulispora</taxon>
    </lineage>
</organism>